<dbReference type="EMBL" id="KB822704">
    <property type="protein sequence ID" value="ETI24974.1"/>
    <property type="molecule type" value="Genomic_DNA"/>
</dbReference>
<evidence type="ECO:0000313" key="2">
    <source>
        <dbReference type="Proteomes" id="UP000030678"/>
    </source>
</evidence>
<dbReference type="AlphaFoldDB" id="V9DDJ8"/>
<proteinExistence type="predicted"/>
<sequence>MYDISDVKGAVTADGKAHYQETHDSVCAGANTAALFDLKDQLRPTKPRCTRTCPCYSTSKRGFLHGIRRRQSRAEDV</sequence>
<protein>
    <submittedName>
        <fullName evidence="1">Uncharacterized protein</fullName>
    </submittedName>
</protein>
<dbReference type="Proteomes" id="UP000030678">
    <property type="component" value="Unassembled WGS sequence"/>
</dbReference>
<organism evidence="1 2">
    <name type="scientific">Cladophialophora carrionii CBS 160.54</name>
    <dbReference type="NCBI Taxonomy" id="1279043"/>
    <lineage>
        <taxon>Eukaryota</taxon>
        <taxon>Fungi</taxon>
        <taxon>Dikarya</taxon>
        <taxon>Ascomycota</taxon>
        <taxon>Pezizomycotina</taxon>
        <taxon>Eurotiomycetes</taxon>
        <taxon>Chaetothyriomycetidae</taxon>
        <taxon>Chaetothyriales</taxon>
        <taxon>Herpotrichiellaceae</taxon>
        <taxon>Cladophialophora</taxon>
    </lineage>
</organism>
<reference evidence="1 2" key="1">
    <citation type="submission" date="2013-03" db="EMBL/GenBank/DDBJ databases">
        <title>The Genome Sequence of Cladophialophora carrionii CBS 160.54.</title>
        <authorList>
            <consortium name="The Broad Institute Genomics Platform"/>
            <person name="Cuomo C."/>
            <person name="de Hoog S."/>
            <person name="Gorbushina A."/>
            <person name="Walker B."/>
            <person name="Young S.K."/>
            <person name="Zeng Q."/>
            <person name="Gargeya S."/>
            <person name="Fitzgerald M."/>
            <person name="Haas B."/>
            <person name="Abouelleil A."/>
            <person name="Allen A.W."/>
            <person name="Alvarado L."/>
            <person name="Arachchi H.M."/>
            <person name="Berlin A.M."/>
            <person name="Chapman S.B."/>
            <person name="Gainer-Dewar J."/>
            <person name="Goldberg J."/>
            <person name="Griggs A."/>
            <person name="Gujja S."/>
            <person name="Hansen M."/>
            <person name="Howarth C."/>
            <person name="Imamovic A."/>
            <person name="Ireland A."/>
            <person name="Larimer J."/>
            <person name="McCowan C."/>
            <person name="Murphy C."/>
            <person name="Pearson M."/>
            <person name="Poon T.W."/>
            <person name="Priest M."/>
            <person name="Roberts A."/>
            <person name="Saif S."/>
            <person name="Shea T."/>
            <person name="Sisk P."/>
            <person name="Sykes S."/>
            <person name="Wortman J."/>
            <person name="Nusbaum C."/>
            <person name="Birren B."/>
        </authorList>
    </citation>
    <scope>NUCLEOTIDE SEQUENCE [LARGE SCALE GENOMIC DNA]</scope>
    <source>
        <strain evidence="1 2">CBS 160.54</strain>
    </source>
</reference>
<dbReference type="RefSeq" id="XP_008726910.1">
    <property type="nucleotide sequence ID" value="XM_008728688.1"/>
</dbReference>
<dbReference type="VEuPathDB" id="FungiDB:G647_04344"/>
<evidence type="ECO:0000313" key="1">
    <source>
        <dbReference type="EMBL" id="ETI24974.1"/>
    </source>
</evidence>
<dbReference type="HOGENOM" id="CLU_2637866_0_0_1"/>
<accession>V9DDJ8</accession>
<name>V9DDJ8_9EURO</name>
<dbReference type="GeneID" id="19982837"/>
<gene>
    <name evidence="1" type="ORF">G647_04344</name>
</gene>
<dbReference type="OrthoDB" id="2219495at2759"/>